<reference evidence="2 3" key="1">
    <citation type="submission" date="2019-02" db="EMBL/GenBank/DDBJ databases">
        <title>Deep-cultivation of Planctomycetes and their phenomic and genomic characterization uncovers novel biology.</title>
        <authorList>
            <person name="Wiegand S."/>
            <person name="Jogler M."/>
            <person name="Boedeker C."/>
            <person name="Pinto D."/>
            <person name="Vollmers J."/>
            <person name="Rivas-Marin E."/>
            <person name="Kohn T."/>
            <person name="Peeters S.H."/>
            <person name="Heuer A."/>
            <person name="Rast P."/>
            <person name="Oberbeckmann S."/>
            <person name="Bunk B."/>
            <person name="Jeske O."/>
            <person name="Meyerdierks A."/>
            <person name="Storesund J.E."/>
            <person name="Kallscheuer N."/>
            <person name="Luecker S."/>
            <person name="Lage O.M."/>
            <person name="Pohl T."/>
            <person name="Merkel B.J."/>
            <person name="Hornburger P."/>
            <person name="Mueller R.-W."/>
            <person name="Bruemmer F."/>
            <person name="Labrenz M."/>
            <person name="Spormann A.M."/>
            <person name="Op Den Camp H."/>
            <person name="Overmann J."/>
            <person name="Amann R."/>
            <person name="Jetten M.S.M."/>
            <person name="Mascher T."/>
            <person name="Medema M.H."/>
            <person name="Devos D.P."/>
            <person name="Kaster A.-K."/>
            <person name="Ovreas L."/>
            <person name="Rohde M."/>
            <person name="Galperin M.Y."/>
            <person name="Jogler C."/>
        </authorList>
    </citation>
    <scope>NUCLEOTIDE SEQUENCE [LARGE SCALE GENOMIC DNA]</scope>
    <source>
        <strain evidence="2 3">Pla52n</strain>
    </source>
</reference>
<dbReference type="Pfam" id="PF22481">
    <property type="entry name" value="DUF6985"/>
    <property type="match status" value="1"/>
</dbReference>
<dbReference type="OrthoDB" id="251582at2"/>
<gene>
    <name evidence="2" type="ORF">Pla52n_61310</name>
</gene>
<sequence length="397" mass="43995">MIERVEIGGLQFVADSQGRCWDAKIPLDGWNEDGSPLQMPIRIEAGSDDYASKIDQPSDAQVAAVEFILGNGKRVSQEILAEAFAYASDYCQDDEWMEESIQSIDDLRDSLESPELLVQIQEVDGMAWYALGASVDWDMEHDFGIAMWKDIVLEVGHADVTFSTPSGLIYRCIDPQREPTRERVLGQLQRECEEMDEQAMAVFWENLPAGIQLATAICIEDHELVKTLTEQGADINAPTGDYPAAIFRAMETQEPDTVKRMIAAGASLKVKNELDMTPLQWAQHMVGMHERGERMRSGDSGAINEMLRELMGGDDDHPLQSIMDDLQALQGEGGMIGDAAKNMAGTWEKLAGGMDARMADAPEAERQHLQGVQDEGKQFAENWRQIAQLIQNASSQG</sequence>
<comment type="caution">
    <text evidence="2">The sequence shown here is derived from an EMBL/GenBank/DDBJ whole genome shotgun (WGS) entry which is preliminary data.</text>
</comment>
<feature type="domain" description="DUF6985" evidence="1">
    <location>
        <begin position="47"/>
        <end position="160"/>
    </location>
</feature>
<dbReference type="SUPFAM" id="SSF48403">
    <property type="entry name" value="Ankyrin repeat"/>
    <property type="match status" value="1"/>
</dbReference>
<organism evidence="2 3">
    <name type="scientific">Stieleria varia</name>
    <dbReference type="NCBI Taxonomy" id="2528005"/>
    <lineage>
        <taxon>Bacteria</taxon>
        <taxon>Pseudomonadati</taxon>
        <taxon>Planctomycetota</taxon>
        <taxon>Planctomycetia</taxon>
        <taxon>Pirellulales</taxon>
        <taxon>Pirellulaceae</taxon>
        <taxon>Stieleria</taxon>
    </lineage>
</organism>
<accession>A0A5C6A033</accession>
<evidence type="ECO:0000313" key="2">
    <source>
        <dbReference type="EMBL" id="TWT92766.1"/>
    </source>
</evidence>
<dbReference type="InterPro" id="IPR054254">
    <property type="entry name" value="DUF6985"/>
</dbReference>
<evidence type="ECO:0000313" key="3">
    <source>
        <dbReference type="Proteomes" id="UP000320176"/>
    </source>
</evidence>
<dbReference type="Proteomes" id="UP000320176">
    <property type="component" value="Unassembled WGS sequence"/>
</dbReference>
<dbReference type="InterPro" id="IPR036770">
    <property type="entry name" value="Ankyrin_rpt-contain_sf"/>
</dbReference>
<proteinExistence type="predicted"/>
<dbReference type="AlphaFoldDB" id="A0A5C6A033"/>
<evidence type="ECO:0000259" key="1">
    <source>
        <dbReference type="Pfam" id="PF22481"/>
    </source>
</evidence>
<dbReference type="Gene3D" id="1.25.40.20">
    <property type="entry name" value="Ankyrin repeat-containing domain"/>
    <property type="match status" value="1"/>
</dbReference>
<keyword evidence="3" id="KW-1185">Reference proteome</keyword>
<dbReference type="RefSeq" id="WP_146523059.1">
    <property type="nucleotide sequence ID" value="NZ_CP151726.1"/>
</dbReference>
<name>A0A5C6A033_9BACT</name>
<dbReference type="EMBL" id="SJPN01000010">
    <property type="protein sequence ID" value="TWT92766.1"/>
    <property type="molecule type" value="Genomic_DNA"/>
</dbReference>
<protein>
    <submittedName>
        <fullName evidence="2">Ankyrin repeats (3 copies)</fullName>
    </submittedName>
</protein>